<evidence type="ECO:0000259" key="14">
    <source>
        <dbReference type="Pfam" id="PF24487"/>
    </source>
</evidence>
<keyword evidence="2 10" id="KW-0158">Chromosome</keyword>
<keyword evidence="8 10" id="KW-0131">Cell cycle</keyword>
<dbReference type="Proteomes" id="UP000256970">
    <property type="component" value="Unassembled WGS sequence"/>
</dbReference>
<dbReference type="GO" id="GO:0051315">
    <property type="term" value="P:attachment of mitotic spindle microtubules to kinetochore"/>
    <property type="evidence" value="ECO:0007669"/>
    <property type="project" value="UniProtKB-UniRule"/>
</dbReference>
<evidence type="ECO:0000256" key="12">
    <source>
        <dbReference type="SAM" id="MobiDB-lite"/>
    </source>
</evidence>
<keyword evidence="16" id="KW-1185">Reference proteome</keyword>
<evidence type="ECO:0000313" key="16">
    <source>
        <dbReference type="Proteomes" id="UP000256970"/>
    </source>
</evidence>
<sequence length="608" mass="66679">MSRRQTLAALSPNQLNGRSSLAPGKAGQTKDGSSRQSLKPGASGRPSMAPRPAERPSNMGIDRRSSAFGKPGTAKADPRPLSDKNFFNGCIRNIIAYASTHSYPYALSPKVLTSPTGKDFAQLAFWLFQRFDPTLKAFGKVEDEVPLFFKRLNYPFQLSKSALFAVGSPHSWPSVLAALAWLVELLNYDDRAEDAAGSQFDEKQRSERQFFLYASTTYRYFLAGDDPKAQAADDEMLGQFRERQAVLLQSNQALKQSIEGLAAEVEDMRRQPSPLAAAQAAKQEVLADQRKFQEVIAGNQAQRASLQKKLEERQADLEAKRAALAAVRADNESLAARVAGQALSKADVNRMVAERQKQKNLLEGVVSQRESLQQRLYQAEVQLESCLNGLEERLRQYHASCHRLGLLPASAKRAAGVAYELSLNRGANLQTELLSGDIKGVVRPGLLSLRERYRLRGRELAEDGLVLREQLDAAREANSERLEELAALKRQVSAAEERHRGLKEALESDIAAIGGHADKIKGEVSCLRNAMLSKLLDAEEKLRAATAEHEATSRRCAAEVEELNRSVMAAAELLLQHAASMRSGIQDLAAAVGGITAEVQAAEQMVAH</sequence>
<feature type="domain" description="Kinetochore protein NDC80 loop region" evidence="14">
    <location>
        <begin position="370"/>
        <end position="588"/>
    </location>
</feature>
<comment type="subunit">
    <text evidence="10">Component of the NDC80 complex.</text>
</comment>
<comment type="subcellular location">
    <subcellularLocation>
        <location evidence="10">Chromosome</location>
        <location evidence="10">Centromere</location>
        <location evidence="10">Kinetochore</location>
    </subcellularLocation>
    <subcellularLocation>
        <location evidence="10">Nucleus</location>
    </subcellularLocation>
</comment>
<dbReference type="InterPro" id="IPR038273">
    <property type="entry name" value="Ndc80_sf"/>
</dbReference>
<keyword evidence="7 10" id="KW-0539">Nucleus</keyword>
<dbReference type="InterPro" id="IPR055260">
    <property type="entry name" value="Ndc80_CH"/>
</dbReference>
<keyword evidence="6 11" id="KW-0175">Coiled coil</keyword>
<evidence type="ECO:0000256" key="4">
    <source>
        <dbReference type="ARBA" id="ARBA00022776"/>
    </source>
</evidence>
<accession>A0A383WL04</accession>
<keyword evidence="5 10" id="KW-0995">Kinetochore</keyword>
<dbReference type="AlphaFoldDB" id="A0A383WL04"/>
<feature type="coiled-coil region" evidence="11">
    <location>
        <begin position="471"/>
        <end position="555"/>
    </location>
</feature>
<reference evidence="15 16" key="1">
    <citation type="submission" date="2016-10" db="EMBL/GenBank/DDBJ databases">
        <authorList>
            <person name="Cai Z."/>
        </authorList>
    </citation>
    <scope>NUCLEOTIDE SEQUENCE [LARGE SCALE GENOMIC DNA]</scope>
</reference>
<evidence type="ECO:0000256" key="7">
    <source>
        <dbReference type="ARBA" id="ARBA00023242"/>
    </source>
</evidence>
<evidence type="ECO:0000256" key="8">
    <source>
        <dbReference type="ARBA" id="ARBA00023306"/>
    </source>
</evidence>
<proteinExistence type="inferred from homology"/>
<protein>
    <recommendedName>
        <fullName evidence="10">Kinetochore protein NDC80</fullName>
    </recommendedName>
</protein>
<name>A0A383WL04_TETOB</name>
<dbReference type="InterPro" id="IPR057091">
    <property type="entry name" value="NDC80_loop"/>
</dbReference>
<keyword evidence="9 10" id="KW-0137">Centromere</keyword>
<comment type="similarity">
    <text evidence="1 10">Belongs to the NDC80/HEC1 family.</text>
</comment>
<dbReference type="Pfam" id="PF24487">
    <property type="entry name" value="NDC80_loop"/>
    <property type="match status" value="1"/>
</dbReference>
<evidence type="ECO:0000256" key="6">
    <source>
        <dbReference type="ARBA" id="ARBA00023054"/>
    </source>
</evidence>
<comment type="function">
    <text evidence="10">Acts as a component of the essential kinetochore-associated NDC80 complex, which is required for chromosome segregation and spindle checkpoint activity.</text>
</comment>
<feature type="domain" description="Kinetochore protein Ndc80 CH" evidence="13">
    <location>
        <begin position="68"/>
        <end position="189"/>
    </location>
</feature>
<dbReference type="Gene3D" id="1.10.418.30">
    <property type="entry name" value="Ncd80 complex, Ncd80 subunit"/>
    <property type="match status" value="1"/>
</dbReference>
<evidence type="ECO:0000313" key="15">
    <source>
        <dbReference type="EMBL" id="SZX77923.1"/>
    </source>
</evidence>
<dbReference type="InterPro" id="IPR005550">
    <property type="entry name" value="Kinetochore_Ndc80"/>
</dbReference>
<evidence type="ECO:0000256" key="11">
    <source>
        <dbReference type="SAM" id="Coils"/>
    </source>
</evidence>
<dbReference type="PANTHER" id="PTHR10643:SF2">
    <property type="entry name" value="KINETOCHORE PROTEIN NDC80 HOMOLOG"/>
    <property type="match status" value="1"/>
</dbReference>
<dbReference type="GO" id="GO:0051301">
    <property type="term" value="P:cell division"/>
    <property type="evidence" value="ECO:0007669"/>
    <property type="project" value="UniProtKB-UniRule"/>
</dbReference>
<gene>
    <name evidence="15" type="ORF">BQ4739_LOCUS18257</name>
</gene>
<feature type="region of interest" description="Disordered" evidence="12">
    <location>
        <begin position="1"/>
        <end position="80"/>
    </location>
</feature>
<dbReference type="PANTHER" id="PTHR10643">
    <property type="entry name" value="KINETOCHORE PROTEIN NDC80"/>
    <property type="match status" value="1"/>
</dbReference>
<dbReference type="EMBL" id="FNXT01001297">
    <property type="protein sequence ID" value="SZX77923.1"/>
    <property type="molecule type" value="Genomic_DNA"/>
</dbReference>
<evidence type="ECO:0000259" key="13">
    <source>
        <dbReference type="Pfam" id="PF03801"/>
    </source>
</evidence>
<evidence type="ECO:0000256" key="10">
    <source>
        <dbReference type="RuleBase" id="RU368072"/>
    </source>
</evidence>
<evidence type="ECO:0000256" key="5">
    <source>
        <dbReference type="ARBA" id="ARBA00022838"/>
    </source>
</evidence>
<evidence type="ECO:0000256" key="3">
    <source>
        <dbReference type="ARBA" id="ARBA00022618"/>
    </source>
</evidence>
<dbReference type="GO" id="GO:0005634">
    <property type="term" value="C:nucleus"/>
    <property type="evidence" value="ECO:0007669"/>
    <property type="project" value="UniProtKB-SubCell"/>
</dbReference>
<dbReference type="STRING" id="3088.A0A383WL04"/>
<keyword evidence="3 10" id="KW-0132">Cell division</keyword>
<dbReference type="GO" id="GO:0031262">
    <property type="term" value="C:Ndc80 complex"/>
    <property type="evidence" value="ECO:0007669"/>
    <property type="project" value="UniProtKB-UniRule"/>
</dbReference>
<evidence type="ECO:0000256" key="9">
    <source>
        <dbReference type="ARBA" id="ARBA00023328"/>
    </source>
</evidence>
<evidence type="ECO:0000256" key="2">
    <source>
        <dbReference type="ARBA" id="ARBA00022454"/>
    </source>
</evidence>
<dbReference type="Pfam" id="PF03801">
    <property type="entry name" value="Ndc80_HEC"/>
    <property type="match status" value="1"/>
</dbReference>
<organism evidence="15 16">
    <name type="scientific">Tetradesmus obliquus</name>
    <name type="common">Green alga</name>
    <name type="synonym">Acutodesmus obliquus</name>
    <dbReference type="NCBI Taxonomy" id="3088"/>
    <lineage>
        <taxon>Eukaryota</taxon>
        <taxon>Viridiplantae</taxon>
        <taxon>Chlorophyta</taxon>
        <taxon>core chlorophytes</taxon>
        <taxon>Chlorophyceae</taxon>
        <taxon>CS clade</taxon>
        <taxon>Sphaeropleales</taxon>
        <taxon>Scenedesmaceae</taxon>
        <taxon>Tetradesmus</taxon>
    </lineage>
</organism>
<evidence type="ECO:0000256" key="1">
    <source>
        <dbReference type="ARBA" id="ARBA00007050"/>
    </source>
</evidence>
<keyword evidence="4 10" id="KW-0498">Mitosis</keyword>